<dbReference type="AlphaFoldDB" id="X1FZ28"/>
<feature type="non-terminal residue" evidence="2">
    <location>
        <position position="31"/>
    </location>
</feature>
<proteinExistence type="predicted"/>
<evidence type="ECO:0000313" key="2">
    <source>
        <dbReference type="EMBL" id="GAH34579.1"/>
    </source>
</evidence>
<feature type="region of interest" description="Disordered" evidence="1">
    <location>
        <begin position="1"/>
        <end position="31"/>
    </location>
</feature>
<gene>
    <name evidence="2" type="ORF">S03H2_20127</name>
</gene>
<protein>
    <submittedName>
        <fullName evidence="2">Uncharacterized protein</fullName>
    </submittedName>
</protein>
<comment type="caution">
    <text evidence="2">The sequence shown here is derived from an EMBL/GenBank/DDBJ whole genome shotgun (WGS) entry which is preliminary data.</text>
</comment>
<evidence type="ECO:0000256" key="1">
    <source>
        <dbReference type="SAM" id="MobiDB-lite"/>
    </source>
</evidence>
<sequence>MKFYSFYTKTNGISSPESLPNNAAKKSAENQ</sequence>
<accession>X1FZ28</accession>
<reference evidence="2" key="1">
    <citation type="journal article" date="2014" name="Front. Microbiol.">
        <title>High frequency of phylogenetically diverse reductive dehalogenase-homologous genes in deep subseafloor sedimentary metagenomes.</title>
        <authorList>
            <person name="Kawai M."/>
            <person name="Futagami T."/>
            <person name="Toyoda A."/>
            <person name="Takaki Y."/>
            <person name="Nishi S."/>
            <person name="Hori S."/>
            <person name="Arai W."/>
            <person name="Tsubouchi T."/>
            <person name="Morono Y."/>
            <person name="Uchiyama I."/>
            <person name="Ito T."/>
            <person name="Fujiyama A."/>
            <person name="Inagaki F."/>
            <person name="Takami H."/>
        </authorList>
    </citation>
    <scope>NUCLEOTIDE SEQUENCE</scope>
    <source>
        <strain evidence="2">Expedition CK06-06</strain>
    </source>
</reference>
<feature type="compositionally biased region" description="Polar residues" evidence="1">
    <location>
        <begin position="7"/>
        <end position="21"/>
    </location>
</feature>
<name>X1FZ28_9ZZZZ</name>
<organism evidence="2">
    <name type="scientific">marine sediment metagenome</name>
    <dbReference type="NCBI Taxonomy" id="412755"/>
    <lineage>
        <taxon>unclassified sequences</taxon>
        <taxon>metagenomes</taxon>
        <taxon>ecological metagenomes</taxon>
    </lineage>
</organism>
<dbReference type="EMBL" id="BARU01010577">
    <property type="protein sequence ID" value="GAH34579.1"/>
    <property type="molecule type" value="Genomic_DNA"/>
</dbReference>